<dbReference type="InterPro" id="IPR019488">
    <property type="entry name" value="Nucl_pore_RNA_shuttling_Mtr2"/>
</dbReference>
<dbReference type="HOGENOM" id="CLU_128326_0_0_1"/>
<dbReference type="EMBL" id="GL996515">
    <property type="protein sequence ID" value="EGV64819.1"/>
    <property type="molecule type" value="Genomic_DNA"/>
</dbReference>
<dbReference type="GeneID" id="18248807"/>
<proteinExistence type="predicted"/>
<protein>
    <recommendedName>
        <fullName evidence="3">NTF2 domain-containing protein</fullName>
    </recommendedName>
</protein>
<dbReference type="AlphaFoldDB" id="G3B0W0"/>
<gene>
    <name evidence="1" type="ORF">CANTEDRAFT_120841</name>
</gene>
<organism evidence="2">
    <name type="scientific">Candida tenuis (strain ATCC 10573 / BCRC 21748 / CBS 615 / JCM 9827 / NBRC 10315 / NRRL Y-1498 / VKM Y-70)</name>
    <name type="common">Yeast</name>
    <name type="synonym">Yamadazyma tenuis</name>
    <dbReference type="NCBI Taxonomy" id="590646"/>
    <lineage>
        <taxon>Eukaryota</taxon>
        <taxon>Fungi</taxon>
        <taxon>Dikarya</taxon>
        <taxon>Ascomycota</taxon>
        <taxon>Saccharomycotina</taxon>
        <taxon>Pichiomycetes</taxon>
        <taxon>Debaryomycetaceae</taxon>
        <taxon>Yamadazyma</taxon>
    </lineage>
</organism>
<dbReference type="KEGG" id="cten:18248807"/>
<dbReference type="eggNOG" id="ENOG502RZK7">
    <property type="taxonomic scope" value="Eukaryota"/>
</dbReference>
<dbReference type="Proteomes" id="UP000000707">
    <property type="component" value="Unassembled WGS sequence"/>
</dbReference>
<dbReference type="OrthoDB" id="25408at2759"/>
<evidence type="ECO:0008006" key="3">
    <source>
        <dbReference type="Google" id="ProtNLM"/>
    </source>
</evidence>
<accession>G3B0W0</accession>
<keyword evidence="2" id="KW-1185">Reference proteome</keyword>
<sequence>MNQDPTQPIEPFLKGLVSSLDLNNKAYPNVEAYATQFARQLKPSSGVVLNGNPIVSNNSKLEFQKNWLSSPLTSHQIGNFDCHLIPGTGTVLINVTGKVRFDESGNSRLNESADLIQTSITDQKKPVWGSWFGFYLHLVVDETVLTNSDSELINNFDYRITYKPKDSVVEI</sequence>
<evidence type="ECO:0000313" key="1">
    <source>
        <dbReference type="EMBL" id="EGV64819.1"/>
    </source>
</evidence>
<reference evidence="1 2" key="1">
    <citation type="journal article" date="2011" name="Proc. Natl. Acad. Sci. U.S.A.">
        <title>Comparative genomics of xylose-fermenting fungi for enhanced biofuel production.</title>
        <authorList>
            <person name="Wohlbach D.J."/>
            <person name="Kuo A."/>
            <person name="Sato T.K."/>
            <person name="Potts K.M."/>
            <person name="Salamov A.A."/>
            <person name="LaButti K.M."/>
            <person name="Sun H."/>
            <person name="Clum A."/>
            <person name="Pangilinan J.L."/>
            <person name="Lindquist E.A."/>
            <person name="Lucas S."/>
            <person name="Lapidus A."/>
            <person name="Jin M."/>
            <person name="Gunawan C."/>
            <person name="Balan V."/>
            <person name="Dale B.E."/>
            <person name="Jeffries T.W."/>
            <person name="Zinkel R."/>
            <person name="Barry K.W."/>
            <person name="Grigoriev I.V."/>
            <person name="Gasch A.P."/>
        </authorList>
    </citation>
    <scope>NUCLEOTIDE SEQUENCE [LARGE SCALE GENOMIC DNA]</scope>
    <source>
        <strain evidence="2">ATCC 10573 / BCRC 21748 / CBS 615 / JCM 9827 / NBRC 10315 / NRRL Y-1498 / VKM Y-70</strain>
    </source>
</reference>
<dbReference type="InterPro" id="IPR032710">
    <property type="entry name" value="NTF2-like_dom_sf"/>
</dbReference>
<dbReference type="Pfam" id="PF10429">
    <property type="entry name" value="Mtr2"/>
    <property type="match status" value="1"/>
</dbReference>
<dbReference type="STRING" id="590646.G3B0W0"/>
<dbReference type="SUPFAM" id="SSF54427">
    <property type="entry name" value="NTF2-like"/>
    <property type="match status" value="1"/>
</dbReference>
<name>G3B0W0_CANTC</name>
<dbReference type="Gene3D" id="3.10.450.50">
    <property type="match status" value="1"/>
</dbReference>
<evidence type="ECO:0000313" key="2">
    <source>
        <dbReference type="Proteomes" id="UP000000707"/>
    </source>
</evidence>